<name>A0ABY6BLG6_9GAMM</name>
<comment type="subunit">
    <text evidence="8">Homodimer.</text>
</comment>
<evidence type="ECO:0000256" key="6">
    <source>
        <dbReference type="ARBA" id="ARBA00023235"/>
    </source>
</evidence>
<proteinExistence type="inferred from homology"/>
<dbReference type="NCBIfam" id="TIGR00652">
    <property type="entry name" value="DapF"/>
    <property type="match status" value="1"/>
</dbReference>
<comment type="catalytic activity">
    <reaction evidence="7 8">
        <text>(2S,6S)-2,6-diaminopimelate = meso-2,6-diaminopimelate</text>
        <dbReference type="Rhea" id="RHEA:15393"/>
        <dbReference type="ChEBI" id="CHEBI:57609"/>
        <dbReference type="ChEBI" id="CHEBI:57791"/>
        <dbReference type="EC" id="5.1.1.7"/>
    </reaction>
</comment>
<dbReference type="InterPro" id="IPR001653">
    <property type="entry name" value="DAP_epimerase_DapF"/>
</dbReference>
<evidence type="ECO:0000313" key="11">
    <source>
        <dbReference type="Proteomes" id="UP001064632"/>
    </source>
</evidence>
<comment type="function">
    <text evidence="8">Catalyzes the stereoinversion of LL-2,6-diaminopimelate (L,L-DAP) to meso-diaminopimelate (meso-DAP), a precursor of L-lysine and an essential component of the bacterial peptidoglycan.</text>
</comment>
<keyword evidence="8" id="KW-0963">Cytoplasm</keyword>
<keyword evidence="6 8" id="KW-0413">Isomerase</keyword>
<gene>
    <name evidence="8 10" type="primary">dapF</name>
    <name evidence="10" type="ORF">N4264_02385</name>
</gene>
<evidence type="ECO:0000256" key="5">
    <source>
        <dbReference type="ARBA" id="ARBA00023154"/>
    </source>
</evidence>
<dbReference type="HAMAP" id="MF_00197">
    <property type="entry name" value="DAP_epimerase"/>
    <property type="match status" value="1"/>
</dbReference>
<dbReference type="SUPFAM" id="SSF54506">
    <property type="entry name" value="Diaminopimelate epimerase-like"/>
    <property type="match status" value="1"/>
</dbReference>
<feature type="binding site" evidence="8">
    <location>
        <begin position="203"/>
        <end position="204"/>
    </location>
    <ligand>
        <name>substrate</name>
    </ligand>
</feature>
<dbReference type="Proteomes" id="UP001064632">
    <property type="component" value="Chromosome"/>
</dbReference>
<feature type="active site" description="Proton acceptor" evidence="8">
    <location>
        <position position="212"/>
    </location>
</feature>
<dbReference type="Gene3D" id="3.10.310.10">
    <property type="entry name" value="Diaminopimelate Epimerase, Chain A, domain 1"/>
    <property type="match status" value="2"/>
</dbReference>
<dbReference type="Pfam" id="PF01678">
    <property type="entry name" value="DAP_epimerase"/>
    <property type="match status" value="2"/>
</dbReference>
<feature type="active site" evidence="9">
    <location>
        <position position="68"/>
    </location>
</feature>
<evidence type="ECO:0000256" key="7">
    <source>
        <dbReference type="ARBA" id="ARBA00051712"/>
    </source>
</evidence>
<evidence type="ECO:0000256" key="1">
    <source>
        <dbReference type="ARBA" id="ARBA00005196"/>
    </source>
</evidence>
<feature type="site" description="Could be important to modulate the pK values of the two catalytic cysteine residues" evidence="8">
    <location>
        <position position="203"/>
    </location>
</feature>
<feature type="binding site" evidence="8">
    <location>
        <position position="6"/>
    </location>
    <ligand>
        <name>substrate</name>
    </ligand>
</feature>
<keyword evidence="4 8" id="KW-0028">Amino-acid biosynthesis</keyword>
<protein>
    <recommendedName>
        <fullName evidence="3 8">Diaminopimelate epimerase</fullName>
        <shortName evidence="8">DAP epimerase</shortName>
        <ecNumber evidence="3 8">5.1.1.7</ecNumber>
    </recommendedName>
    <alternativeName>
        <fullName evidence="8">PLP-independent amino acid racemase</fullName>
    </alternativeName>
</protein>
<sequence length="269" mass="28696">MHGIGNDFVVIDCRDRPLGLDAAAIGRLGDRHFGVGFDQLLTIEPATDPRCAWRYGIYNADGSQARQCGNGARCVAAWLHRAGALGAGQTWLESPSGPVAAEILDDGNVRIDMGEPRFEPAQIPLDFPEVADSYAVEAAGATLSFGAVSMGNPHAVIEVPDVTEADVADWGPVLQNHPRFPRQCNVGFVHIVSPREIRLRVFERGVGETLACGSGACAAVAVLHRRGKIDHQVAVHLPGGELQISWAGPGHSVWMTGPAAFVFDGNYYP</sequence>
<feature type="site" description="Important for dimerization" evidence="8">
    <location>
        <position position="263"/>
    </location>
</feature>
<evidence type="ECO:0000256" key="8">
    <source>
        <dbReference type="HAMAP-Rule" id="MF_00197"/>
    </source>
</evidence>
<dbReference type="PANTHER" id="PTHR31689:SF0">
    <property type="entry name" value="DIAMINOPIMELATE EPIMERASE"/>
    <property type="match status" value="1"/>
</dbReference>
<dbReference type="PROSITE" id="PS01326">
    <property type="entry name" value="DAP_EPIMERASE"/>
    <property type="match status" value="1"/>
</dbReference>
<evidence type="ECO:0000256" key="4">
    <source>
        <dbReference type="ARBA" id="ARBA00022605"/>
    </source>
</evidence>
<dbReference type="GO" id="GO:0008837">
    <property type="term" value="F:diaminopimelate epimerase activity"/>
    <property type="evidence" value="ECO:0007669"/>
    <property type="project" value="UniProtKB-EC"/>
</dbReference>
<feature type="binding site" evidence="8">
    <location>
        <position position="59"/>
    </location>
    <ligand>
        <name>substrate</name>
    </ligand>
</feature>
<dbReference type="PANTHER" id="PTHR31689">
    <property type="entry name" value="DIAMINOPIMELATE EPIMERASE, CHLOROPLASTIC"/>
    <property type="match status" value="1"/>
</dbReference>
<keyword evidence="5 8" id="KW-0457">Lysine biosynthesis</keyword>
<comment type="pathway">
    <text evidence="1 8">Amino-acid biosynthesis; L-lysine biosynthesis via DAP pathway; DL-2,6-diaminopimelate from LL-2,6-diaminopimelate: step 1/1.</text>
</comment>
<comment type="similarity">
    <text evidence="2 8">Belongs to the diaminopimelate epimerase family.</text>
</comment>
<feature type="site" description="Could be important to modulate the pK values of the two catalytic cysteine residues" evidence="8">
    <location>
        <position position="154"/>
    </location>
</feature>
<evidence type="ECO:0000313" key="10">
    <source>
        <dbReference type="EMBL" id="UXI70614.1"/>
    </source>
</evidence>
<accession>A0ABY6BLG6</accession>
<evidence type="ECO:0000256" key="2">
    <source>
        <dbReference type="ARBA" id="ARBA00010219"/>
    </source>
</evidence>
<feature type="active site" description="Proton donor" evidence="8">
    <location>
        <position position="68"/>
    </location>
</feature>
<dbReference type="InterPro" id="IPR018510">
    <property type="entry name" value="DAP_epimerase_AS"/>
</dbReference>
<organism evidence="10 11">
    <name type="scientific">Tahibacter amnicola</name>
    <dbReference type="NCBI Taxonomy" id="2976241"/>
    <lineage>
        <taxon>Bacteria</taxon>
        <taxon>Pseudomonadati</taxon>
        <taxon>Pseudomonadota</taxon>
        <taxon>Gammaproteobacteria</taxon>
        <taxon>Lysobacterales</taxon>
        <taxon>Rhodanobacteraceae</taxon>
        <taxon>Tahibacter</taxon>
    </lineage>
</organism>
<dbReference type="EMBL" id="CP104694">
    <property type="protein sequence ID" value="UXI70614.1"/>
    <property type="molecule type" value="Genomic_DNA"/>
</dbReference>
<feature type="binding site" evidence="8">
    <location>
        <position position="185"/>
    </location>
    <ligand>
        <name>substrate</name>
    </ligand>
</feature>
<keyword evidence="11" id="KW-1185">Reference proteome</keyword>
<feature type="binding site" evidence="8">
    <location>
        <position position="39"/>
    </location>
    <ligand>
        <name>substrate</name>
    </ligand>
</feature>
<feature type="binding site" evidence="8">
    <location>
        <position position="152"/>
    </location>
    <ligand>
        <name>substrate</name>
    </ligand>
</feature>
<feature type="binding site" evidence="8">
    <location>
        <begin position="69"/>
        <end position="70"/>
    </location>
    <ligand>
        <name>substrate</name>
    </ligand>
</feature>
<comment type="subcellular location">
    <subcellularLocation>
        <location evidence="8">Cytoplasm</location>
    </subcellularLocation>
</comment>
<evidence type="ECO:0000256" key="9">
    <source>
        <dbReference type="PROSITE-ProRule" id="PRU10125"/>
    </source>
</evidence>
<evidence type="ECO:0000256" key="3">
    <source>
        <dbReference type="ARBA" id="ARBA00013080"/>
    </source>
</evidence>
<dbReference type="RefSeq" id="WP_261697560.1">
    <property type="nucleotide sequence ID" value="NZ_CP104694.1"/>
</dbReference>
<dbReference type="EC" id="5.1.1.7" evidence="3 8"/>
<feature type="binding site" evidence="8">
    <location>
        <begin position="213"/>
        <end position="214"/>
    </location>
    <ligand>
        <name>substrate</name>
    </ligand>
</feature>
<reference evidence="10" key="1">
    <citation type="submission" date="2022-09" db="EMBL/GenBank/DDBJ databases">
        <title>Tahibacter sp. nov., isolated from a fresh water.</title>
        <authorList>
            <person name="Baek J.H."/>
            <person name="Lee J.K."/>
            <person name="Kim J.M."/>
            <person name="Jeon C.O."/>
        </authorList>
    </citation>
    <scope>NUCLEOTIDE SEQUENCE</scope>
    <source>
        <strain evidence="10">W38</strain>
    </source>
</reference>